<dbReference type="Gene3D" id="3.40.1440.10">
    <property type="entry name" value="GIY-YIG endonuclease"/>
    <property type="match status" value="1"/>
</dbReference>
<dbReference type="SMART" id="SM00496">
    <property type="entry name" value="IENR2"/>
    <property type="match status" value="2"/>
</dbReference>
<evidence type="ECO:0000313" key="9">
    <source>
        <dbReference type="Proteomes" id="UP001225300"/>
    </source>
</evidence>
<dbReference type="NCBIfam" id="TIGR01453">
    <property type="entry name" value="grpIintron_endo"/>
    <property type="match status" value="1"/>
</dbReference>
<dbReference type="GO" id="GO:0003677">
    <property type="term" value="F:DNA binding"/>
    <property type="evidence" value="ECO:0007669"/>
    <property type="project" value="InterPro"/>
</dbReference>
<feature type="domain" description="GIY-YIG" evidence="7">
    <location>
        <begin position="1"/>
        <end position="95"/>
    </location>
</feature>
<sequence length="207" mass="24219">MIGYIYCYKNVLNGKIYIGQTYDINRRITEHKSKSSRGYKEKFYNATRKYGFDNFSFSILYTFHSKSLDRLTILLDAMETFLIRKFDSYNNGYNSTLGGHSKRGYTFSEEFKEKCRNRKHSLETRRKMSISAKGRKASPDTILKLRKSLLGNSRRSKEVLLYVDGKLVKEFSSVKEASLHSNLSQSQISRLCSGRRKTTTNQVWKYK</sequence>
<comment type="cofactor">
    <cofactor evidence="1">
        <name>Mg(2+)</name>
        <dbReference type="ChEBI" id="CHEBI:18420"/>
    </cofactor>
</comment>
<keyword evidence="5" id="KW-0378">Hydrolase</keyword>
<evidence type="ECO:0000256" key="4">
    <source>
        <dbReference type="ARBA" id="ARBA00022759"/>
    </source>
</evidence>
<evidence type="ECO:0000313" key="8">
    <source>
        <dbReference type="EMBL" id="WEY17534.1"/>
    </source>
</evidence>
<organism evidence="8 9">
    <name type="scientific">Kolpuevirus sp. 'frurule'</name>
    <dbReference type="NCBI Taxonomy" id="3028514"/>
    <lineage>
        <taxon>Viruses</taxon>
        <taxon>Duplodnaviria</taxon>
        <taxon>Heunggongvirae</taxon>
        <taxon>Uroviricota</taxon>
        <taxon>Caudoviricetes</taxon>
        <taxon>Crassvirales</taxon>
        <taxon>Steigviridae</taxon>
        <taxon>Asinivirinae</taxon>
        <taxon>Kolpuevirus</taxon>
    </lineage>
</organism>
<keyword evidence="6" id="KW-0460">Magnesium</keyword>
<dbReference type="InterPro" id="IPR006350">
    <property type="entry name" value="Intron_endoG1"/>
</dbReference>
<comment type="similarity">
    <text evidence="2">To endonucleases of group I introns of fungi and phage.</text>
</comment>
<keyword evidence="9" id="KW-1185">Reference proteome</keyword>
<dbReference type="Proteomes" id="UP001225300">
    <property type="component" value="Segment"/>
</dbReference>
<dbReference type="CDD" id="cd10443">
    <property type="entry name" value="GIY-YIG_HE_Tlr8p_PBC-V_like"/>
    <property type="match status" value="1"/>
</dbReference>
<dbReference type="InterPro" id="IPR003611">
    <property type="entry name" value="NUMOD3"/>
</dbReference>
<evidence type="ECO:0000256" key="3">
    <source>
        <dbReference type="ARBA" id="ARBA00022722"/>
    </source>
</evidence>
<dbReference type="SUPFAM" id="SSF64496">
    <property type="entry name" value="DNA-binding domain of intron-encoded endonucleases"/>
    <property type="match status" value="1"/>
</dbReference>
<dbReference type="SMART" id="SM00465">
    <property type="entry name" value="GIYc"/>
    <property type="match status" value="1"/>
</dbReference>
<evidence type="ECO:0000256" key="2">
    <source>
        <dbReference type="ARBA" id="ARBA00010045"/>
    </source>
</evidence>
<dbReference type="EMBL" id="OQ198718">
    <property type="protein sequence ID" value="WEY17534.1"/>
    <property type="molecule type" value="Genomic_DNA"/>
</dbReference>
<dbReference type="SMART" id="SM00497">
    <property type="entry name" value="IENR1"/>
    <property type="match status" value="1"/>
</dbReference>
<dbReference type="GO" id="GO:0004519">
    <property type="term" value="F:endonuclease activity"/>
    <property type="evidence" value="ECO:0007669"/>
    <property type="project" value="UniProtKB-KW"/>
</dbReference>
<dbReference type="InterPro" id="IPR003647">
    <property type="entry name" value="Intron_nuc_1_rpt"/>
</dbReference>
<keyword evidence="4 8" id="KW-0255">Endonuclease</keyword>
<dbReference type="Gene3D" id="1.10.10.10">
    <property type="entry name" value="Winged helix-like DNA-binding domain superfamily/Winged helix DNA-binding domain"/>
    <property type="match status" value="1"/>
</dbReference>
<dbReference type="GO" id="GO:0016787">
    <property type="term" value="F:hydrolase activity"/>
    <property type="evidence" value="ECO:0007669"/>
    <property type="project" value="UniProtKB-KW"/>
</dbReference>
<dbReference type="InterPro" id="IPR035901">
    <property type="entry name" value="GIY-YIG_endonuc_sf"/>
</dbReference>
<dbReference type="Pfam" id="PF07460">
    <property type="entry name" value="NUMOD3"/>
    <property type="match status" value="1"/>
</dbReference>
<dbReference type="InterPro" id="IPR000305">
    <property type="entry name" value="GIY-YIG_endonuc"/>
</dbReference>
<evidence type="ECO:0000256" key="5">
    <source>
        <dbReference type="ARBA" id="ARBA00022801"/>
    </source>
</evidence>
<protein>
    <submittedName>
        <fullName evidence="8">GIY endonuclease</fullName>
    </submittedName>
</protein>
<proteinExistence type="predicted"/>
<evidence type="ECO:0000259" key="7">
    <source>
        <dbReference type="PROSITE" id="PS50164"/>
    </source>
</evidence>
<evidence type="ECO:0000256" key="1">
    <source>
        <dbReference type="ARBA" id="ARBA00001946"/>
    </source>
</evidence>
<accession>A0AAF0DSE4</accession>
<evidence type="ECO:0000256" key="6">
    <source>
        <dbReference type="ARBA" id="ARBA00022842"/>
    </source>
</evidence>
<dbReference type="PROSITE" id="PS50164">
    <property type="entry name" value="GIY_YIG"/>
    <property type="match status" value="1"/>
</dbReference>
<name>A0AAF0DSE4_9CAUD</name>
<dbReference type="Pfam" id="PF01541">
    <property type="entry name" value="GIY-YIG"/>
    <property type="match status" value="1"/>
</dbReference>
<dbReference type="SUPFAM" id="SSF82771">
    <property type="entry name" value="GIY-YIG endonuclease"/>
    <property type="match status" value="1"/>
</dbReference>
<keyword evidence="3" id="KW-0540">Nuclease</keyword>
<dbReference type="InterPro" id="IPR036388">
    <property type="entry name" value="WH-like_DNA-bd_sf"/>
</dbReference>
<reference evidence="8" key="1">
    <citation type="journal article" date="2023" name="bioRxiv">
        <title>Novel crAssphage isolates exhibit conserved gene order and purifying selection of the host specificity protein.</title>
        <authorList>
            <person name="Papudeshi B."/>
            <person name="Vega A.A."/>
            <person name="Souza C."/>
            <person name="Giles S.K."/>
            <person name="Mallawaarachchi V."/>
            <person name="Roach M.J."/>
            <person name="An M."/>
            <person name="Jacobson N."/>
            <person name="McNair K."/>
            <person name="Mora M.F."/>
            <person name="Pastrana K."/>
            <person name="Leigh C."/>
            <person name="Cram C."/>
            <person name="Plewa W.S."/>
            <person name="Grigson S.R."/>
            <person name="Bouras G."/>
            <person name="Decewicz P."/>
            <person name="Luque A."/>
            <person name="Droit L."/>
            <person name="Handley S.A."/>
            <person name="Segall A.M."/>
            <person name="Dinsdale E.A."/>
            <person name="Edwards R.A."/>
        </authorList>
    </citation>
    <scope>NUCLEOTIDE SEQUENCE</scope>
    <source>
        <strain evidence="8">Bc03</strain>
    </source>
</reference>